<evidence type="ECO:0000256" key="1">
    <source>
        <dbReference type="SAM" id="MobiDB-lite"/>
    </source>
</evidence>
<reference evidence="3 4" key="1">
    <citation type="submission" date="2016-10" db="EMBL/GenBank/DDBJ databases">
        <authorList>
            <person name="de Groot N.N."/>
        </authorList>
    </citation>
    <scope>NUCLEOTIDE SEQUENCE [LARGE SCALE GENOMIC DNA]</scope>
    <source>
        <strain evidence="3 4">DSM 43019</strain>
    </source>
</reference>
<dbReference type="EMBL" id="FONV01000015">
    <property type="protein sequence ID" value="SFF61600.1"/>
    <property type="molecule type" value="Genomic_DNA"/>
</dbReference>
<dbReference type="PANTHER" id="PTHR36933">
    <property type="entry name" value="SLL0788 PROTEIN"/>
    <property type="match status" value="1"/>
</dbReference>
<dbReference type="OrthoDB" id="26872at2"/>
<dbReference type="InterPro" id="IPR005183">
    <property type="entry name" value="DUF305_CopM-like"/>
</dbReference>
<organism evidence="3 4">
    <name type="scientific">Actinoplanes philippinensis</name>
    <dbReference type="NCBI Taxonomy" id="35752"/>
    <lineage>
        <taxon>Bacteria</taxon>
        <taxon>Bacillati</taxon>
        <taxon>Actinomycetota</taxon>
        <taxon>Actinomycetes</taxon>
        <taxon>Micromonosporales</taxon>
        <taxon>Micromonosporaceae</taxon>
        <taxon>Actinoplanes</taxon>
    </lineage>
</organism>
<feature type="region of interest" description="Disordered" evidence="1">
    <location>
        <begin position="32"/>
        <end position="74"/>
    </location>
</feature>
<accession>A0A1I2K608</accession>
<dbReference type="Pfam" id="PF03713">
    <property type="entry name" value="DUF305"/>
    <property type="match status" value="1"/>
</dbReference>
<dbReference type="PANTHER" id="PTHR36933:SF1">
    <property type="entry name" value="SLL0788 PROTEIN"/>
    <property type="match status" value="1"/>
</dbReference>
<dbReference type="STRING" id="35752.SAMN05421541_11558"/>
<evidence type="ECO:0000313" key="4">
    <source>
        <dbReference type="Proteomes" id="UP000199645"/>
    </source>
</evidence>
<evidence type="ECO:0000313" key="3">
    <source>
        <dbReference type="EMBL" id="SFF61600.1"/>
    </source>
</evidence>
<sequence>MQHRRAWALTAATVVLLGTVGIALFARFSNDDPKPAAAPSASSSPARVLVPGKPGESASVTDADHVQPPDASPYNKADVTYAQMMIAHHAQALQMADLVPDRAADQGVKNIASRITAAQGPEIAILRTWLKDRGQPESDPAHDHTTMPGMQSAAALTDLGAARGADFDRRFVTMMTEHHRGALQMVDVLFTSGSEERLAKMAKETAIEQDIEIRRMADLGVS</sequence>
<gene>
    <name evidence="3" type="ORF">SAMN05421541_11558</name>
</gene>
<dbReference type="Proteomes" id="UP000199645">
    <property type="component" value="Unassembled WGS sequence"/>
</dbReference>
<dbReference type="AlphaFoldDB" id="A0A1I2K608"/>
<feature type="compositionally biased region" description="Low complexity" evidence="1">
    <location>
        <begin position="35"/>
        <end position="46"/>
    </location>
</feature>
<evidence type="ECO:0000259" key="2">
    <source>
        <dbReference type="Pfam" id="PF03713"/>
    </source>
</evidence>
<proteinExistence type="predicted"/>
<protein>
    <submittedName>
        <fullName evidence="3">Uncharacterized conserved protein, DUF305 family</fullName>
    </submittedName>
</protein>
<feature type="domain" description="DUF305" evidence="2">
    <location>
        <begin position="78"/>
        <end position="219"/>
    </location>
</feature>
<dbReference type="InterPro" id="IPR012347">
    <property type="entry name" value="Ferritin-like"/>
</dbReference>
<name>A0A1I2K608_9ACTN</name>
<dbReference type="Gene3D" id="1.20.1260.10">
    <property type="match status" value="1"/>
</dbReference>
<keyword evidence="4" id="KW-1185">Reference proteome</keyword>